<dbReference type="OrthoDB" id="8777950at2"/>
<reference evidence="2" key="1">
    <citation type="submission" date="2016-10" db="EMBL/GenBank/DDBJ databases">
        <authorList>
            <person name="Varghese N."/>
            <person name="Submissions S."/>
        </authorList>
    </citation>
    <scope>NUCLEOTIDE SEQUENCE [LARGE SCALE GENOMIC DNA]</scope>
    <source>
        <strain evidence="2">DSM 24499</strain>
    </source>
</reference>
<dbReference type="STRING" id="1334022.SAMN04487907_103321"/>
<protein>
    <submittedName>
        <fullName evidence="1">Uncharacterized protein</fullName>
    </submittedName>
</protein>
<dbReference type="PROSITE" id="PS51257">
    <property type="entry name" value="PROKAR_LIPOPROTEIN"/>
    <property type="match status" value="1"/>
</dbReference>
<accession>A0A1I1I6H1</accession>
<evidence type="ECO:0000313" key="1">
    <source>
        <dbReference type="EMBL" id="SFC32029.1"/>
    </source>
</evidence>
<proteinExistence type="predicted"/>
<keyword evidence="2" id="KW-1185">Reference proteome</keyword>
<gene>
    <name evidence="1" type="ORF">SAMN04487907_103321</name>
</gene>
<name>A0A1I1I6H1_9FLAO</name>
<dbReference type="EMBL" id="FOKV01000003">
    <property type="protein sequence ID" value="SFC32029.1"/>
    <property type="molecule type" value="Genomic_DNA"/>
</dbReference>
<sequence length="194" mass="22229">MKKLLLLGAFLCLTLSCSNDDDDSIDFRYESYNLSVGSLNNCTKLEIACPVGVNCDENYYYRAYSYTDERFQIYISFDADIIKSFSEESIRKNFRYINFVFRFPEQSSETVSYHYSTLDPIRKLDEITEEGANFRINSFENGVLNATISGYTNRISKIIISDDPDCSIGDVRGMCGENIEADINYSIDLSFCLE</sequence>
<dbReference type="Proteomes" id="UP000199438">
    <property type="component" value="Unassembled WGS sequence"/>
</dbReference>
<evidence type="ECO:0000313" key="2">
    <source>
        <dbReference type="Proteomes" id="UP000199438"/>
    </source>
</evidence>
<dbReference type="RefSeq" id="WP_139219191.1">
    <property type="nucleotide sequence ID" value="NZ_FOKV01000003.1"/>
</dbReference>
<dbReference type="AlphaFoldDB" id="A0A1I1I6H1"/>
<organism evidence="1 2">
    <name type="scientific">Zunongwangia mangrovi</name>
    <dbReference type="NCBI Taxonomy" id="1334022"/>
    <lineage>
        <taxon>Bacteria</taxon>
        <taxon>Pseudomonadati</taxon>
        <taxon>Bacteroidota</taxon>
        <taxon>Flavobacteriia</taxon>
        <taxon>Flavobacteriales</taxon>
        <taxon>Flavobacteriaceae</taxon>
        <taxon>Zunongwangia</taxon>
    </lineage>
</organism>